<dbReference type="AlphaFoldDB" id="A0A8J7PFR6"/>
<dbReference type="Proteomes" id="UP000664277">
    <property type="component" value="Unassembled WGS sequence"/>
</dbReference>
<accession>A0A8J7PFR6</accession>
<proteinExistence type="predicted"/>
<dbReference type="EMBL" id="JAFLCK010000011">
    <property type="protein sequence ID" value="MBN8660537.1"/>
    <property type="molecule type" value="Genomic_DNA"/>
</dbReference>
<protein>
    <submittedName>
        <fullName evidence="1">Uncharacterized protein</fullName>
    </submittedName>
</protein>
<gene>
    <name evidence="1" type="ORF">J0M35_09260</name>
</gene>
<sequence>MLDKKRDSEFDLYLQAGARLIEQGDYSQAEKILKSGLKKLEQHLSEQEMLRDAFLSNLETLHGRTSGNRYSTGEIADEVAAKQDLNE</sequence>
<evidence type="ECO:0000313" key="2">
    <source>
        <dbReference type="Proteomes" id="UP000664277"/>
    </source>
</evidence>
<evidence type="ECO:0000313" key="1">
    <source>
        <dbReference type="EMBL" id="MBN8660537.1"/>
    </source>
</evidence>
<reference evidence="1" key="1">
    <citation type="submission" date="2021-02" db="EMBL/GenBank/DDBJ databases">
        <title>Genome-Resolved Metagenomics of a Microbial Community Performing Photosynthetic Biological Nutrient Removal.</title>
        <authorList>
            <person name="Mcdaniel E.A."/>
        </authorList>
    </citation>
    <scope>NUCLEOTIDE SEQUENCE</scope>
    <source>
        <strain evidence="1">UWPOB_OBS1</strain>
    </source>
</reference>
<organism evidence="1 2">
    <name type="scientific">Candidatus Obscuribacter phosphatis</name>
    <dbReference type="NCBI Taxonomy" id="1906157"/>
    <lineage>
        <taxon>Bacteria</taxon>
        <taxon>Bacillati</taxon>
        <taxon>Candidatus Melainabacteria</taxon>
        <taxon>Candidatus Obscuribacterales</taxon>
        <taxon>Candidatus Obscuribacteraceae</taxon>
        <taxon>Candidatus Obscuribacter</taxon>
    </lineage>
</organism>
<name>A0A8J7PFR6_9BACT</name>
<comment type="caution">
    <text evidence="1">The sequence shown here is derived from an EMBL/GenBank/DDBJ whole genome shotgun (WGS) entry which is preliminary data.</text>
</comment>